<sequence>MRSTPCRLKGRNLLILWIQGKEFSTKTRSFQIQGRDFAFKIYSQKKH</sequence>
<dbReference type="EMBL" id="LR743589">
    <property type="protein sequence ID" value="CAA2616404.1"/>
    <property type="molecule type" value="Genomic_DNA"/>
</dbReference>
<proteinExistence type="predicted"/>
<dbReference type="Proteomes" id="UP000663760">
    <property type="component" value="Chromosome 2"/>
</dbReference>
<accession>A0A7I8K5F6</accession>
<dbReference type="AlphaFoldDB" id="A0A7I8K5F6"/>
<organism evidence="2 3">
    <name type="scientific">Spirodela intermedia</name>
    <name type="common">Intermediate duckweed</name>
    <dbReference type="NCBI Taxonomy" id="51605"/>
    <lineage>
        <taxon>Eukaryota</taxon>
        <taxon>Viridiplantae</taxon>
        <taxon>Streptophyta</taxon>
        <taxon>Embryophyta</taxon>
        <taxon>Tracheophyta</taxon>
        <taxon>Spermatophyta</taxon>
        <taxon>Magnoliopsida</taxon>
        <taxon>Liliopsida</taxon>
        <taxon>Araceae</taxon>
        <taxon>Lemnoideae</taxon>
        <taxon>Spirodela</taxon>
    </lineage>
</organism>
<evidence type="ECO:0000313" key="3">
    <source>
        <dbReference type="Proteomes" id="UP000663760"/>
    </source>
</evidence>
<evidence type="ECO:0000313" key="2">
    <source>
        <dbReference type="EMBL" id="CAA7391532.1"/>
    </source>
</evidence>
<dbReference type="EMBL" id="LR746265">
    <property type="protein sequence ID" value="CAA7391532.1"/>
    <property type="molecule type" value="Genomic_DNA"/>
</dbReference>
<keyword evidence="3" id="KW-1185">Reference proteome</keyword>
<reference evidence="2" key="1">
    <citation type="submission" date="2020-02" db="EMBL/GenBank/DDBJ databases">
        <authorList>
            <person name="Scholz U."/>
            <person name="Mascher M."/>
            <person name="Fiebig A."/>
        </authorList>
    </citation>
    <scope>NUCLEOTIDE SEQUENCE</scope>
</reference>
<name>A0A7I8K5F6_SPIIN</name>
<protein>
    <submittedName>
        <fullName evidence="2">Uncharacterized protein</fullName>
    </submittedName>
</protein>
<gene>
    <name evidence="1" type="ORF">SI7747_02002626</name>
    <name evidence="2" type="ORF">SI8410_02002815</name>
</gene>
<evidence type="ECO:0000313" key="1">
    <source>
        <dbReference type="EMBL" id="CAA2616404.1"/>
    </source>
</evidence>